<proteinExistence type="predicted"/>
<name>A0A1C9EI57_9CAUD</name>
<organism evidence="2 3">
    <name type="scientific">Rhodococcus phage ChewyVIII</name>
    <dbReference type="NCBI Taxonomy" id="1887657"/>
    <lineage>
        <taxon>Viruses</taxon>
        <taxon>Duplodnaviria</taxon>
        <taxon>Heunggongvirae</taxon>
        <taxon>Uroviricota</taxon>
        <taxon>Caudoviricetes</taxon>
        <taxon>Chewyvirus</taxon>
        <taxon>Chewyvirus chewyVIII</taxon>
    </lineage>
</organism>
<dbReference type="RefSeq" id="YP_010754134.1">
    <property type="nucleotide sequence ID" value="NC_073456.1"/>
</dbReference>
<dbReference type="KEGG" id="vg:80018717"/>
<feature type="region of interest" description="Disordered" evidence="1">
    <location>
        <begin position="1"/>
        <end position="20"/>
    </location>
</feature>
<reference evidence="3" key="1">
    <citation type="submission" date="2016-07" db="EMBL/GenBank/DDBJ databases">
        <authorList>
            <person name="Florea S."/>
            <person name="Webb J.S."/>
            <person name="Jaromczyk J."/>
            <person name="Schardl C.L."/>
        </authorList>
    </citation>
    <scope>NUCLEOTIDE SEQUENCE [LARGE SCALE GENOMIC DNA]</scope>
</reference>
<gene>
    <name evidence="2" type="primary">17</name>
    <name evidence="2" type="ORF">SEA_CHEWYVIII_17</name>
</gene>
<protein>
    <submittedName>
        <fullName evidence="2">Uncharacterized protein</fullName>
    </submittedName>
</protein>
<feature type="compositionally biased region" description="Polar residues" evidence="1">
    <location>
        <begin position="1"/>
        <end position="11"/>
    </location>
</feature>
<keyword evidence="3" id="KW-1185">Reference proteome</keyword>
<dbReference type="Proteomes" id="UP000221751">
    <property type="component" value="Segment"/>
</dbReference>
<evidence type="ECO:0000313" key="2">
    <source>
        <dbReference type="EMBL" id="AON97440.1"/>
    </source>
</evidence>
<evidence type="ECO:0000313" key="3">
    <source>
        <dbReference type="Proteomes" id="UP000221751"/>
    </source>
</evidence>
<evidence type="ECO:0000256" key="1">
    <source>
        <dbReference type="SAM" id="MobiDB-lite"/>
    </source>
</evidence>
<dbReference type="GeneID" id="80018717"/>
<dbReference type="EMBL" id="KX557288">
    <property type="protein sequence ID" value="AON97440.1"/>
    <property type="molecule type" value="Genomic_DNA"/>
</dbReference>
<sequence>MTKMPSLQSAASDEHLSPKAQEARAMLRDGRRAKNFGRMGERDWEANRIRFYNHRVYGCQKGIRELYSEHVRSDHHWKTMVKQAREAGYMLKEFKFPRQRSMAAKFFEVSPEMLIAMGLPLAPFQKWFEANEHTRRELL</sequence>
<accession>A0A1C9EI57</accession>